<dbReference type="InterPro" id="IPR017985">
    <property type="entry name" value="MeTrfase_CN4_CS"/>
</dbReference>
<dbReference type="PANTHER" id="PTHR13370">
    <property type="entry name" value="RNA METHYLASE-RELATED"/>
    <property type="match status" value="1"/>
</dbReference>
<keyword evidence="4" id="KW-0949">S-adenosyl-L-methionine</keyword>
<evidence type="ECO:0000313" key="10">
    <source>
        <dbReference type="EMBL" id="KKT92439.1"/>
    </source>
</evidence>
<name>A0A0G1P7S7_9BACT</name>
<dbReference type="PROSITE" id="PS00093">
    <property type="entry name" value="N4_MTASE"/>
    <property type="match status" value="1"/>
</dbReference>
<dbReference type="Pfam" id="PF01555">
    <property type="entry name" value="N6_N4_Mtase"/>
    <property type="match status" value="1"/>
</dbReference>
<dbReference type="EMBL" id="LCKF01000001">
    <property type="protein sequence ID" value="KKT92439.1"/>
    <property type="molecule type" value="Genomic_DNA"/>
</dbReference>
<dbReference type="PANTHER" id="PTHR13370:SF3">
    <property type="entry name" value="TRNA (GUANINE(10)-N2)-METHYLTRANSFERASE HOMOLOG"/>
    <property type="match status" value="1"/>
</dbReference>
<protein>
    <recommendedName>
        <fullName evidence="8">Methyltransferase</fullName>
        <ecNumber evidence="8">2.1.1.-</ecNumber>
    </recommendedName>
</protein>
<dbReference type="Proteomes" id="UP000033966">
    <property type="component" value="Unassembled WGS sequence"/>
</dbReference>
<evidence type="ECO:0000256" key="2">
    <source>
        <dbReference type="ARBA" id="ARBA00022603"/>
    </source>
</evidence>
<dbReference type="GO" id="GO:0009307">
    <property type="term" value="P:DNA restriction-modification system"/>
    <property type="evidence" value="ECO:0007669"/>
    <property type="project" value="UniProtKB-KW"/>
</dbReference>
<dbReference type="GO" id="GO:0008170">
    <property type="term" value="F:N-methyltransferase activity"/>
    <property type="evidence" value="ECO:0007669"/>
    <property type="project" value="InterPro"/>
</dbReference>
<evidence type="ECO:0000256" key="6">
    <source>
        <dbReference type="ARBA" id="ARBA00023125"/>
    </source>
</evidence>
<comment type="similarity">
    <text evidence="1">Belongs to the N(4)/N(6)-methyltransferase family. N(4) subfamily.</text>
</comment>
<dbReference type="GO" id="GO:0005737">
    <property type="term" value="C:cytoplasm"/>
    <property type="evidence" value="ECO:0007669"/>
    <property type="project" value="TreeGrafter"/>
</dbReference>
<evidence type="ECO:0000256" key="8">
    <source>
        <dbReference type="RuleBase" id="RU362026"/>
    </source>
</evidence>
<keyword evidence="3" id="KW-0808">Transferase</keyword>
<dbReference type="EC" id="2.1.1.-" evidence="8"/>
<dbReference type="AlphaFoldDB" id="A0A0G1P7S7"/>
<organism evidence="10 11">
    <name type="scientific">Candidatus Jorgensenbacteria bacterium GW2011_GWA2_45_13</name>
    <dbReference type="NCBI Taxonomy" id="1618662"/>
    <lineage>
        <taxon>Bacteria</taxon>
        <taxon>Candidatus Joergenseniibacteriota</taxon>
    </lineage>
</organism>
<evidence type="ECO:0000259" key="9">
    <source>
        <dbReference type="Pfam" id="PF01555"/>
    </source>
</evidence>
<keyword evidence="2 10" id="KW-0489">Methyltransferase</keyword>
<gene>
    <name evidence="10" type="ORF">UW92_C0001G0005</name>
</gene>
<dbReference type="SUPFAM" id="SSF53335">
    <property type="entry name" value="S-adenosyl-L-methionine-dependent methyltransferases"/>
    <property type="match status" value="1"/>
</dbReference>
<sequence>MMKIKDQLFCGDCFTILRNYPSKSVDLIVTSPPYSNRRKHSYEGVKPDEYVQWFLPIAKELYRVLKPRGSFILNIKEGANGDRETYVLELILALKKQDWHWTEEYIWYKTTCMPGKWPNRFRDAWERCLHFTKGKKFKMYQSTVKVPIGDWAKKRMKNLSKNDLTRRSSATNSGFGRNLKNWERRRLVFPDNVLMFAPVCNNHNHSAVFPKELPAWFIKLLSKKGDTVLDPFIGSGTTAIAAIELGRYYSGIELDKQYYRIAKNNLNTLKTQLEQ</sequence>
<evidence type="ECO:0000256" key="1">
    <source>
        <dbReference type="ARBA" id="ARBA00010203"/>
    </source>
</evidence>
<accession>A0A0G1P7S7</accession>
<proteinExistence type="inferred from homology"/>
<evidence type="ECO:0000256" key="3">
    <source>
        <dbReference type="ARBA" id="ARBA00022679"/>
    </source>
</evidence>
<reference evidence="10 11" key="1">
    <citation type="journal article" date="2015" name="Nature">
        <title>rRNA introns, odd ribosomes, and small enigmatic genomes across a large radiation of phyla.</title>
        <authorList>
            <person name="Brown C.T."/>
            <person name="Hug L.A."/>
            <person name="Thomas B.C."/>
            <person name="Sharon I."/>
            <person name="Castelle C.J."/>
            <person name="Singh A."/>
            <person name="Wilkins M.J."/>
            <person name="Williams K.H."/>
            <person name="Banfield J.F."/>
        </authorList>
    </citation>
    <scope>NUCLEOTIDE SEQUENCE [LARGE SCALE GENOMIC DNA]</scope>
</reference>
<evidence type="ECO:0000256" key="7">
    <source>
        <dbReference type="ARBA" id="ARBA00049120"/>
    </source>
</evidence>
<feature type="domain" description="DNA methylase N-4/N-6" evidence="9">
    <location>
        <begin position="25"/>
        <end position="263"/>
    </location>
</feature>
<dbReference type="InterPro" id="IPR002941">
    <property type="entry name" value="DNA_methylase_N4/N6"/>
</dbReference>
<dbReference type="Gene3D" id="3.40.50.150">
    <property type="entry name" value="Vaccinia Virus protein VP39"/>
    <property type="match status" value="1"/>
</dbReference>
<comment type="catalytic activity">
    <reaction evidence="7">
        <text>a 2'-deoxycytidine in DNA + S-adenosyl-L-methionine = an N(4)-methyl-2'-deoxycytidine in DNA + S-adenosyl-L-homocysteine + H(+)</text>
        <dbReference type="Rhea" id="RHEA:16857"/>
        <dbReference type="Rhea" id="RHEA-COMP:11369"/>
        <dbReference type="Rhea" id="RHEA-COMP:13674"/>
        <dbReference type="ChEBI" id="CHEBI:15378"/>
        <dbReference type="ChEBI" id="CHEBI:57856"/>
        <dbReference type="ChEBI" id="CHEBI:59789"/>
        <dbReference type="ChEBI" id="CHEBI:85452"/>
        <dbReference type="ChEBI" id="CHEBI:137933"/>
        <dbReference type="EC" id="2.1.1.113"/>
    </reaction>
</comment>
<keyword evidence="5" id="KW-0680">Restriction system</keyword>
<evidence type="ECO:0000313" key="11">
    <source>
        <dbReference type="Proteomes" id="UP000033966"/>
    </source>
</evidence>
<dbReference type="InterPro" id="IPR001091">
    <property type="entry name" value="RM_Methyltransferase"/>
</dbReference>
<evidence type="ECO:0000256" key="4">
    <source>
        <dbReference type="ARBA" id="ARBA00022691"/>
    </source>
</evidence>
<evidence type="ECO:0000256" key="5">
    <source>
        <dbReference type="ARBA" id="ARBA00022747"/>
    </source>
</evidence>
<dbReference type="GO" id="GO:0015667">
    <property type="term" value="F:site-specific DNA-methyltransferase (cytosine-N4-specific) activity"/>
    <property type="evidence" value="ECO:0007669"/>
    <property type="project" value="UniProtKB-EC"/>
</dbReference>
<comment type="caution">
    <text evidence="10">The sequence shown here is derived from an EMBL/GenBank/DDBJ whole genome shotgun (WGS) entry which is preliminary data.</text>
</comment>
<dbReference type="GO" id="GO:0003677">
    <property type="term" value="F:DNA binding"/>
    <property type="evidence" value="ECO:0007669"/>
    <property type="project" value="UniProtKB-KW"/>
</dbReference>
<keyword evidence="6" id="KW-0238">DNA-binding</keyword>
<dbReference type="GO" id="GO:0032259">
    <property type="term" value="P:methylation"/>
    <property type="evidence" value="ECO:0007669"/>
    <property type="project" value="UniProtKB-KW"/>
</dbReference>
<dbReference type="PRINTS" id="PR00508">
    <property type="entry name" value="S21N4MTFRASE"/>
</dbReference>
<dbReference type="InterPro" id="IPR029063">
    <property type="entry name" value="SAM-dependent_MTases_sf"/>
</dbReference>